<dbReference type="PIRSF" id="PIRSF006615">
    <property type="entry name" value="Zn_crbxpep_Taq"/>
    <property type="match status" value="1"/>
</dbReference>
<keyword evidence="1" id="KW-0482">Metalloprotease</keyword>
<dbReference type="EC" id="3.4.17.19" evidence="1"/>
<dbReference type="eggNOG" id="COG2317">
    <property type="taxonomic scope" value="Bacteria"/>
</dbReference>
<gene>
    <name evidence="4" type="ORF">RB2654_04029</name>
</gene>
<reference evidence="4 5" key="1">
    <citation type="journal article" date="2010" name="J. Bacteriol.">
        <title>Genome sequences of Pelagibaca bermudensis HTCC2601T and Maritimibacter alkaliphilus HTCC2654T, the type strains of two marine Roseobacter genera.</title>
        <authorList>
            <person name="Thrash J.C."/>
            <person name="Cho J.C."/>
            <person name="Ferriera S."/>
            <person name="Johnson J."/>
            <person name="Vergin K.L."/>
            <person name="Giovannoni S.J."/>
        </authorList>
    </citation>
    <scope>NUCLEOTIDE SEQUENCE [LARGE SCALE GENOMIC DNA]</scope>
    <source>
        <strain evidence="4 5">HTCC2654</strain>
    </source>
</reference>
<sequence length="493" mass="55069">MSHYDELMEFERQTQALGQIAGRLGWDQETVMPRGAGPQRAEESEALEHVLHARRTDPRVGDWLTAIDAASLGPVAQANVRHIQRRFDRTSRVPVKLAGEIARVTSSSQRIWADARAENDFKAFAPVLQKVVELKRHEAEALAIGGDPYDALLDDYEPGATASELEAMFDALRPRLVDLRDRVMGADHQPAPLTGTFDEQAQMKLTREIAKAFGYDMAHGRIDKAVHPFSSGSGLDVRITTRTSATDPFGSIYSTVHEVGHACYEQHIDRDYLLTPLGAGVSMGVHESQSRIYENQMGRSRAFTEWLFARMKDVFGPLSTKDADAFYGAVNRVTPGFIRTESDEVQYNLHVLLRFDLERDLISGKLAVRDLEEAWNTRFEKDFGVKVDKPSNGCLQDVHWSVGLFGYFPTYSLGNVYAGCLMKALRAQVPEVDSHLSKGEPAEATKWLADNLQRHGGLFEPREVVTRACGGEEPSEAPLLEYLEAKFADVYRL</sequence>
<evidence type="ECO:0000256" key="1">
    <source>
        <dbReference type="PIRNR" id="PIRNR006615"/>
    </source>
</evidence>
<evidence type="ECO:0000313" key="5">
    <source>
        <dbReference type="Proteomes" id="UP000002931"/>
    </source>
</evidence>
<keyword evidence="1" id="KW-0645">Protease</keyword>
<feature type="binding site" evidence="2">
    <location>
        <position position="287"/>
    </location>
    <ligand>
        <name>Zn(2+)</name>
        <dbReference type="ChEBI" id="CHEBI:29105"/>
        <note>catalytic</note>
    </ligand>
</feature>
<evidence type="ECO:0000256" key="3">
    <source>
        <dbReference type="PIRSR" id="PIRSR006615-2"/>
    </source>
</evidence>
<comment type="cofactor">
    <cofactor evidence="2">
        <name>Zn(2+)</name>
        <dbReference type="ChEBI" id="CHEBI:29105"/>
    </cofactor>
    <text evidence="2">Binds 1 zinc ion per subunit.</text>
</comment>
<dbReference type="PANTHER" id="PTHR34217">
    <property type="entry name" value="METAL-DEPENDENT CARBOXYPEPTIDASE"/>
    <property type="match status" value="1"/>
</dbReference>
<keyword evidence="5" id="KW-1185">Reference proteome</keyword>
<dbReference type="EMBL" id="AAMT01000014">
    <property type="protein sequence ID" value="EAQ11567.1"/>
    <property type="molecule type" value="Genomic_DNA"/>
</dbReference>
<keyword evidence="1 4" id="KW-0121">Carboxypeptidase</keyword>
<comment type="similarity">
    <text evidence="1">Belongs to the peptidase M32 family.</text>
</comment>
<dbReference type="GO" id="GO:0006508">
    <property type="term" value="P:proteolysis"/>
    <property type="evidence" value="ECO:0007669"/>
    <property type="project" value="UniProtKB-UniRule"/>
</dbReference>
<dbReference type="HOGENOM" id="CLU_032916_1_1_5"/>
<evidence type="ECO:0000256" key="2">
    <source>
        <dbReference type="PIRSR" id="PIRSR006615-1"/>
    </source>
</evidence>
<accession>A3VJJ0</accession>
<dbReference type="GO" id="GO:0004181">
    <property type="term" value="F:metallocarboxypeptidase activity"/>
    <property type="evidence" value="ECO:0007669"/>
    <property type="project" value="UniProtKB-UniRule"/>
</dbReference>
<dbReference type="PRINTS" id="PR00998">
    <property type="entry name" value="CRBOXYPTASET"/>
</dbReference>
<comment type="catalytic activity">
    <reaction evidence="1">
        <text>Release of a C-terminal amino acid with broad specificity, except for -Pro.</text>
        <dbReference type="EC" id="3.4.17.19"/>
    </reaction>
</comment>
<dbReference type="GO" id="GO:0046872">
    <property type="term" value="F:metal ion binding"/>
    <property type="evidence" value="ECO:0007669"/>
    <property type="project" value="UniProtKB-KW"/>
</dbReference>
<proteinExistence type="inferred from homology"/>
<dbReference type="PROSITE" id="PS52034">
    <property type="entry name" value="PEPTIDASE_M32"/>
    <property type="match status" value="1"/>
</dbReference>
<dbReference type="RefSeq" id="WP_008328911.1">
    <property type="nucleotide sequence ID" value="NZ_CH902578.1"/>
</dbReference>
<name>A3VJJ0_9RHOB</name>
<keyword evidence="1 2" id="KW-0479">Metal-binding</keyword>
<comment type="caution">
    <text evidence="4">The sequence shown here is derived from an EMBL/GenBank/DDBJ whole genome shotgun (WGS) entry which is preliminary data.</text>
</comment>
<dbReference type="InterPro" id="IPR001333">
    <property type="entry name" value="Peptidase_M32_Taq"/>
</dbReference>
<evidence type="ECO:0000313" key="4">
    <source>
        <dbReference type="EMBL" id="EAQ11567.1"/>
    </source>
</evidence>
<dbReference type="Gene3D" id="1.10.1370.30">
    <property type="match status" value="1"/>
</dbReference>
<feature type="binding site" evidence="2">
    <location>
        <position position="261"/>
    </location>
    <ligand>
        <name>Zn(2+)</name>
        <dbReference type="ChEBI" id="CHEBI:29105"/>
        <note>catalytic</note>
    </ligand>
</feature>
<keyword evidence="2" id="KW-0862">Zinc</keyword>
<dbReference type="Proteomes" id="UP000002931">
    <property type="component" value="Unassembled WGS sequence"/>
</dbReference>
<dbReference type="SUPFAM" id="SSF55486">
    <property type="entry name" value="Metalloproteases ('zincins'), catalytic domain"/>
    <property type="match status" value="1"/>
</dbReference>
<feature type="active site" description="Proton donor/acceptor" evidence="3">
    <location>
        <position position="258"/>
    </location>
</feature>
<comment type="function">
    <text evidence="1">Broad specificity carboxypetidase that releases amino acids sequentially from the C-terminus, including neutral, aromatic, polar and basic residues.</text>
</comment>
<keyword evidence="1" id="KW-0378">Hydrolase</keyword>
<dbReference type="Pfam" id="PF02074">
    <property type="entry name" value="Peptidase_M32"/>
    <property type="match status" value="1"/>
</dbReference>
<feature type="binding site" evidence="2">
    <location>
        <position position="257"/>
    </location>
    <ligand>
        <name>Zn(2+)</name>
        <dbReference type="ChEBI" id="CHEBI:29105"/>
        <note>catalytic</note>
    </ligand>
</feature>
<dbReference type="PANTHER" id="PTHR34217:SF1">
    <property type="entry name" value="CARBOXYPEPTIDASE 1"/>
    <property type="match status" value="1"/>
</dbReference>
<organism evidence="4 5">
    <name type="scientific">Maritimibacter alkaliphilus HTCC2654</name>
    <dbReference type="NCBI Taxonomy" id="314271"/>
    <lineage>
        <taxon>Bacteria</taxon>
        <taxon>Pseudomonadati</taxon>
        <taxon>Pseudomonadota</taxon>
        <taxon>Alphaproteobacteria</taxon>
        <taxon>Rhodobacterales</taxon>
        <taxon>Roseobacteraceae</taxon>
        <taxon>Maritimibacter</taxon>
    </lineage>
</organism>
<protein>
    <recommendedName>
        <fullName evidence="1">Metal-dependent carboxypeptidase</fullName>
        <ecNumber evidence="1">3.4.17.19</ecNumber>
    </recommendedName>
</protein>
<dbReference type="STRING" id="314271.RB2654_04029"/>
<dbReference type="AlphaFoldDB" id="A3VJJ0"/>
<dbReference type="CDD" id="cd06460">
    <property type="entry name" value="M32_Taq"/>
    <property type="match status" value="1"/>
</dbReference>